<dbReference type="Proteomes" id="UP000823775">
    <property type="component" value="Unassembled WGS sequence"/>
</dbReference>
<evidence type="ECO:0000256" key="1">
    <source>
        <dbReference type="SAM" id="Coils"/>
    </source>
</evidence>
<evidence type="ECO:0000313" key="4">
    <source>
        <dbReference type="Proteomes" id="UP000823775"/>
    </source>
</evidence>
<accession>A0ABS8WMU8</accession>
<feature type="region of interest" description="Disordered" evidence="2">
    <location>
        <begin position="259"/>
        <end position="288"/>
    </location>
</feature>
<feature type="coiled-coil region" evidence="1">
    <location>
        <begin position="159"/>
        <end position="186"/>
    </location>
</feature>
<name>A0ABS8WMU8_DATST</name>
<evidence type="ECO:0000256" key="2">
    <source>
        <dbReference type="SAM" id="MobiDB-lite"/>
    </source>
</evidence>
<evidence type="ECO:0000313" key="3">
    <source>
        <dbReference type="EMBL" id="MCE3051429.1"/>
    </source>
</evidence>
<keyword evidence="1" id="KW-0175">Coiled coil</keyword>
<dbReference type="EMBL" id="JACEIK010008547">
    <property type="protein sequence ID" value="MCE3051429.1"/>
    <property type="molecule type" value="Genomic_DNA"/>
</dbReference>
<proteinExistence type="predicted"/>
<reference evidence="3 4" key="1">
    <citation type="journal article" date="2021" name="BMC Genomics">
        <title>Datura genome reveals duplications of psychoactive alkaloid biosynthetic genes and high mutation rate following tissue culture.</title>
        <authorList>
            <person name="Rajewski A."/>
            <person name="Carter-House D."/>
            <person name="Stajich J."/>
            <person name="Litt A."/>
        </authorList>
    </citation>
    <scope>NUCLEOTIDE SEQUENCE [LARGE SCALE GENOMIC DNA]</scope>
    <source>
        <strain evidence="3">AR-01</strain>
    </source>
</reference>
<keyword evidence="4" id="KW-1185">Reference proteome</keyword>
<comment type="caution">
    <text evidence="3">The sequence shown here is derived from an EMBL/GenBank/DDBJ whole genome shotgun (WGS) entry which is preliminary data.</text>
</comment>
<sequence>MTIAAQFYWAVVRLRLFLIGGDNTLVEDRAMLVASLMSGLPFNMGLCREAHVPILAGIDVETYATKNAFITQPKGESAETSSFMLRSSQYVFTQEIFAQVVRKVDRQDKQLKLFAEQLGPFVNQAITTTLEPYKHLHVHMTDMEFRVNDRLKDLIVPELARVAIELKKAQNDILKLQQERQLLEFLIGKFEESEDYSPFIDLLGEQLRQPEKSRLEEETHIKKMRARVGGSSFSSAPQVERHVTRATIHSELTTLITPPLSTEATTPDPLSATTSTEATANGPRVIPP</sequence>
<protein>
    <submittedName>
        <fullName evidence="3">Uncharacterized protein</fullName>
    </submittedName>
</protein>
<organism evidence="3 4">
    <name type="scientific">Datura stramonium</name>
    <name type="common">Jimsonweed</name>
    <name type="synonym">Common thornapple</name>
    <dbReference type="NCBI Taxonomy" id="4076"/>
    <lineage>
        <taxon>Eukaryota</taxon>
        <taxon>Viridiplantae</taxon>
        <taxon>Streptophyta</taxon>
        <taxon>Embryophyta</taxon>
        <taxon>Tracheophyta</taxon>
        <taxon>Spermatophyta</taxon>
        <taxon>Magnoliopsida</taxon>
        <taxon>eudicotyledons</taxon>
        <taxon>Gunneridae</taxon>
        <taxon>Pentapetalae</taxon>
        <taxon>asterids</taxon>
        <taxon>lamiids</taxon>
        <taxon>Solanales</taxon>
        <taxon>Solanaceae</taxon>
        <taxon>Solanoideae</taxon>
        <taxon>Datureae</taxon>
        <taxon>Datura</taxon>
    </lineage>
</organism>
<gene>
    <name evidence="3" type="ORF">HAX54_049815</name>
</gene>